<organism evidence="2 3">
    <name type="scientific">Cryptococcus wingfieldii CBS 7118</name>
    <dbReference type="NCBI Taxonomy" id="1295528"/>
    <lineage>
        <taxon>Eukaryota</taxon>
        <taxon>Fungi</taxon>
        <taxon>Dikarya</taxon>
        <taxon>Basidiomycota</taxon>
        <taxon>Agaricomycotina</taxon>
        <taxon>Tremellomycetes</taxon>
        <taxon>Tremellales</taxon>
        <taxon>Cryptococcaceae</taxon>
        <taxon>Cryptococcus</taxon>
    </lineage>
</organism>
<sequence>MTYLSSALAGPGPSSWLYRLSLRAPPSSSRAFNSSSKLFAASQRPRKPPPTPPKRRKAVPLQSPKPHKPAKATHSSDPPRPVSKYPKKLDLPIANVIFLPPPPDYDISPVLQQLLDALDGGKIDIILPVWSHLVDLDAVSRLKDAHFRQIAQTISKVLTRRTAPDLGRMAIKQPLEYGLFLNMAIEAAVRHHIGGLTMFMFRAMERGRPGDVARAYDQTKAKMRLLQGKDEKDLVSWDRQKRLAARLEGPGLRTLTLANVAALTLLDQCDKEALYSMLDADINLRPQSVYNFGPIYRMFRRISKGDKLYDKFRVNLDNLLLAVQCYHPPVFVKRIDAYSHAKSYSGLYSLYDKVLESTEGKGAFIMTRDLDDFASHMRLARDISLPPVVWLAFMRAFEWHSQPDRIAEMVDTIFPARQLRINSFFLAQAMVHMSVISSRRGLSRSIQAKARAWVDEYWRRLTSNGWHMEDQVFSRRVKSLAVLIKKERRLEGEVDNLYEAAKAGHLGKIGPKTRAAFVESFMAGRNLARALEVFSAFPHNPSSFRPNEWSKNVAEHDFTEATGQFIRFLAMWKWDDKVPMTYCRYILAIIAENKVPIEPRTLGPLLSIQISSGLPIIPTVDAILSVLPTRDMPTNAMVRWTEVLAGMLTKWTHVSTPNARELEAGLYILQRASTEELYGRKRIREYDMWTRYLRPAAKTDQVDNTTRSAFIDAAMDCFPGGYSAMSTFLHFEIIHTLLMRPDRLGFGEGWKRWNSLLADRQVEPEWYDRMLRLLLLTDRTFAPLIVKSAFAASAVPADQAFWLRAEDAGLIRELGLGEELEIRRQEMAGWEKGWVDTLVRYGREDGDVVLPEESRKLQEKEEVGEEAEPDYEVEYEA</sequence>
<dbReference type="EMBL" id="AWGH01000040">
    <property type="protein sequence ID" value="ODN82484.1"/>
    <property type="molecule type" value="Genomic_DNA"/>
</dbReference>
<gene>
    <name evidence="2" type="ORF">L198_07706</name>
</gene>
<proteinExistence type="predicted"/>
<evidence type="ECO:0000313" key="2">
    <source>
        <dbReference type="EMBL" id="ODN82484.1"/>
    </source>
</evidence>
<evidence type="ECO:0000256" key="1">
    <source>
        <dbReference type="SAM" id="MobiDB-lite"/>
    </source>
</evidence>
<accession>A0A1E3I1I9</accession>
<protein>
    <submittedName>
        <fullName evidence="2">Uncharacterized protein</fullName>
    </submittedName>
</protein>
<dbReference type="GeneID" id="30196917"/>
<dbReference type="Proteomes" id="UP000094819">
    <property type="component" value="Unassembled WGS sequence"/>
</dbReference>
<reference evidence="2 3" key="1">
    <citation type="submission" date="2016-06" db="EMBL/GenBank/DDBJ databases">
        <title>Evolution of pathogenesis and genome organization in the Tremellales.</title>
        <authorList>
            <person name="Cuomo C."/>
            <person name="Litvintseva A."/>
            <person name="Heitman J."/>
            <person name="Chen Y."/>
            <person name="Sun S."/>
            <person name="Springer D."/>
            <person name="Dromer F."/>
            <person name="Young S."/>
            <person name="Zeng Q."/>
            <person name="Chapman S."/>
            <person name="Gujja S."/>
            <person name="Saif S."/>
            <person name="Birren B."/>
        </authorList>
    </citation>
    <scope>NUCLEOTIDE SEQUENCE [LARGE SCALE GENOMIC DNA]</scope>
    <source>
        <strain evidence="2 3">CBS 7118</strain>
    </source>
</reference>
<feature type="compositionally biased region" description="Basic and acidic residues" evidence="1">
    <location>
        <begin position="852"/>
        <end position="861"/>
    </location>
</feature>
<comment type="caution">
    <text evidence="2">The sequence shown here is derived from an EMBL/GenBank/DDBJ whole genome shotgun (WGS) entry which is preliminary data.</text>
</comment>
<feature type="compositionally biased region" description="Low complexity" evidence="1">
    <location>
        <begin position="26"/>
        <end position="36"/>
    </location>
</feature>
<feature type="region of interest" description="Disordered" evidence="1">
    <location>
        <begin position="852"/>
        <end position="877"/>
    </location>
</feature>
<evidence type="ECO:0000313" key="3">
    <source>
        <dbReference type="Proteomes" id="UP000094819"/>
    </source>
</evidence>
<keyword evidence="3" id="KW-1185">Reference proteome</keyword>
<feature type="region of interest" description="Disordered" evidence="1">
    <location>
        <begin position="26"/>
        <end position="85"/>
    </location>
</feature>
<dbReference type="OrthoDB" id="185373at2759"/>
<name>A0A1E3I1I9_9TREE</name>
<dbReference type="RefSeq" id="XP_019028311.1">
    <property type="nucleotide sequence ID" value="XM_019179694.1"/>
</dbReference>
<dbReference type="AlphaFoldDB" id="A0A1E3I1I9"/>
<feature type="compositionally biased region" description="Acidic residues" evidence="1">
    <location>
        <begin position="862"/>
        <end position="877"/>
    </location>
</feature>